<dbReference type="EMBL" id="CP019630">
    <property type="protein sequence ID" value="AQQ05644.1"/>
    <property type="molecule type" value="Genomic_DNA"/>
</dbReference>
<keyword evidence="2" id="KW-1185">Reference proteome</keyword>
<evidence type="ECO:0000313" key="1">
    <source>
        <dbReference type="EMBL" id="AQQ05644.1"/>
    </source>
</evidence>
<accession>A0ABM6I5G0</accession>
<reference evidence="1 2" key="1">
    <citation type="submission" date="2017-02" db="EMBL/GenBank/DDBJ databases">
        <authorList>
            <person name="Jeong S."/>
        </authorList>
    </citation>
    <scope>NUCLEOTIDE SEQUENCE [LARGE SCALE GENOMIC DNA]</scope>
    <source>
        <strain evidence="1 2">RMAR6-6</strain>
    </source>
</reference>
<protein>
    <submittedName>
        <fullName evidence="1">Uncharacterized protein</fullName>
    </submittedName>
</protein>
<dbReference type="RefSeq" id="WP_077292247.1">
    <property type="nucleotide sequence ID" value="NZ_CP019630.1"/>
</dbReference>
<organism evidence="1 2">
    <name type="scientific">Roseibium algicola</name>
    <dbReference type="NCBI Taxonomy" id="2857014"/>
    <lineage>
        <taxon>Bacteria</taxon>
        <taxon>Pseudomonadati</taxon>
        <taxon>Pseudomonadota</taxon>
        <taxon>Alphaproteobacteria</taxon>
        <taxon>Hyphomicrobiales</taxon>
        <taxon>Stappiaceae</taxon>
        <taxon>Roseibium</taxon>
    </lineage>
</organism>
<sequence>MSEIKLTKVEVRPGGQLLYYVRVNTALGKVELPIVITEQGSNALNETKVLQSSLALAEELEVTIKFQLETQL</sequence>
<name>A0ABM6I5G0_9HYPH</name>
<proteinExistence type="predicted"/>
<evidence type="ECO:0000313" key="2">
    <source>
        <dbReference type="Proteomes" id="UP000188174"/>
    </source>
</evidence>
<gene>
    <name evidence="1" type="ORF">B0E33_20445</name>
</gene>
<dbReference type="Proteomes" id="UP000188174">
    <property type="component" value="Chromosome"/>
</dbReference>